<dbReference type="GO" id="GO:0009401">
    <property type="term" value="P:phosphoenolpyruvate-dependent sugar phosphotransferase system"/>
    <property type="evidence" value="ECO:0007669"/>
    <property type="project" value="InterPro"/>
</dbReference>
<comment type="function">
    <text evidence="2">Component of the dihydroxyacetone kinase complex, which is responsible for the phosphoenolpyruvate (PEP)-dependent phosphorylation of dihydroxyacetone. DhaM serves as the phosphoryl donor. Is phosphorylated by phosphoenolpyruvate in an EI- and HPr-dependent reaction, and a phosphorelay system on histidine residues finally leads to phosphoryl transfer to DhaL and dihydroxyacetone.</text>
</comment>
<dbReference type="AlphaFoldDB" id="A0A2P8D532"/>
<dbReference type="NCBIfam" id="TIGR02364">
    <property type="entry name" value="dha_pts"/>
    <property type="match status" value="1"/>
</dbReference>
<dbReference type="GO" id="GO:0047324">
    <property type="term" value="F:phosphoenolpyruvate-glycerone phosphotransferase activity"/>
    <property type="evidence" value="ECO:0007669"/>
    <property type="project" value="UniProtKB-EC"/>
</dbReference>
<feature type="domain" description="PTS EIIA type-4" evidence="6">
    <location>
        <begin position="6"/>
        <end position="130"/>
    </location>
</feature>
<comment type="catalytic activity">
    <reaction evidence="1">
        <text>dihydroxyacetone + phosphoenolpyruvate = dihydroxyacetone phosphate + pyruvate</text>
        <dbReference type="Rhea" id="RHEA:18381"/>
        <dbReference type="ChEBI" id="CHEBI:15361"/>
        <dbReference type="ChEBI" id="CHEBI:16016"/>
        <dbReference type="ChEBI" id="CHEBI:57642"/>
        <dbReference type="ChEBI" id="CHEBI:58702"/>
        <dbReference type="EC" id="2.7.1.121"/>
    </reaction>
</comment>
<evidence type="ECO:0000313" key="7">
    <source>
        <dbReference type="EMBL" id="PSK92323.1"/>
    </source>
</evidence>
<dbReference type="PROSITE" id="PS51096">
    <property type="entry name" value="PTS_EIIA_TYPE_4"/>
    <property type="match status" value="1"/>
</dbReference>
<evidence type="ECO:0000256" key="4">
    <source>
        <dbReference type="ARBA" id="ARBA00022679"/>
    </source>
</evidence>
<dbReference type="Proteomes" id="UP000240542">
    <property type="component" value="Unassembled WGS sequence"/>
</dbReference>
<name>A0A2P8D532_9ACTN</name>
<evidence type="ECO:0000259" key="6">
    <source>
        <dbReference type="PROSITE" id="PS51096"/>
    </source>
</evidence>
<comment type="caution">
    <text evidence="7">The sequence shown here is derived from an EMBL/GenBank/DDBJ whole genome shotgun (WGS) entry which is preliminary data.</text>
</comment>
<dbReference type="InterPro" id="IPR004701">
    <property type="entry name" value="PTS_EIIA_man-typ"/>
</dbReference>
<dbReference type="InterPro" id="IPR012844">
    <property type="entry name" value="DhaM_N"/>
</dbReference>
<dbReference type="InterPro" id="IPR039643">
    <property type="entry name" value="DhaM"/>
</dbReference>
<evidence type="ECO:0000256" key="2">
    <source>
        <dbReference type="ARBA" id="ARBA00002788"/>
    </source>
</evidence>
<keyword evidence="7" id="KW-0418">Kinase</keyword>
<evidence type="ECO:0000256" key="1">
    <source>
        <dbReference type="ARBA" id="ARBA00001113"/>
    </source>
</evidence>
<dbReference type="InterPro" id="IPR036662">
    <property type="entry name" value="PTS_EIIA_man-typ_sf"/>
</dbReference>
<dbReference type="EMBL" id="PYGA01000018">
    <property type="protein sequence ID" value="PSK92323.1"/>
    <property type="molecule type" value="Genomic_DNA"/>
</dbReference>
<evidence type="ECO:0000256" key="3">
    <source>
        <dbReference type="ARBA" id="ARBA00012095"/>
    </source>
</evidence>
<dbReference type="EC" id="2.7.1.121" evidence="3"/>
<dbReference type="Gene3D" id="3.40.50.510">
    <property type="entry name" value="Phosphotransferase system, mannose-type IIA component"/>
    <property type="match status" value="1"/>
</dbReference>
<proteinExistence type="predicted"/>
<reference evidence="7 8" key="1">
    <citation type="submission" date="2018-03" db="EMBL/GenBank/DDBJ databases">
        <title>Genomic Encyclopedia of Archaeal and Bacterial Type Strains, Phase II (KMG-II): from individual species to whole genera.</title>
        <authorList>
            <person name="Goeker M."/>
        </authorList>
    </citation>
    <scope>NUCLEOTIDE SEQUENCE [LARGE SCALE GENOMIC DNA]</scope>
    <source>
        <strain evidence="7 8">DSM 45312</strain>
    </source>
</reference>
<dbReference type="Pfam" id="PF03610">
    <property type="entry name" value="EIIA-man"/>
    <property type="match status" value="1"/>
</dbReference>
<gene>
    <name evidence="7" type="ORF">CLV63_11882</name>
</gene>
<dbReference type="GO" id="GO:0019563">
    <property type="term" value="P:glycerol catabolic process"/>
    <property type="evidence" value="ECO:0007669"/>
    <property type="project" value="InterPro"/>
</dbReference>
<evidence type="ECO:0000313" key="8">
    <source>
        <dbReference type="Proteomes" id="UP000240542"/>
    </source>
</evidence>
<dbReference type="GO" id="GO:0016020">
    <property type="term" value="C:membrane"/>
    <property type="evidence" value="ECO:0007669"/>
    <property type="project" value="InterPro"/>
</dbReference>
<evidence type="ECO:0000256" key="5">
    <source>
        <dbReference type="ARBA" id="ARBA00046577"/>
    </source>
</evidence>
<dbReference type="SUPFAM" id="SSF53062">
    <property type="entry name" value="PTS system fructose IIA component-like"/>
    <property type="match status" value="1"/>
</dbReference>
<organism evidence="7 8">
    <name type="scientific">Murinocardiopsis flavida</name>
    <dbReference type="NCBI Taxonomy" id="645275"/>
    <lineage>
        <taxon>Bacteria</taxon>
        <taxon>Bacillati</taxon>
        <taxon>Actinomycetota</taxon>
        <taxon>Actinomycetes</taxon>
        <taxon>Streptosporangiales</taxon>
        <taxon>Nocardiopsidaceae</taxon>
        <taxon>Murinocardiopsis</taxon>
    </lineage>
</organism>
<sequence>MHMSELVGIVLVSHSERLASGLRDLVAELLGASSPPAVAGGTEDGGIGTSDTLIRAAIAQADSGRGVVLLPDIGSAVLTARIVLDDDPRPDVVLVDAPFVEGAVAAAVTASSGADLDTVVQAAKDARSAVKF</sequence>
<keyword evidence="4" id="KW-0808">Transferase</keyword>
<accession>A0A2P8D532</accession>
<comment type="subunit">
    <text evidence="5">Homodimer. The dihydroxyacetone kinase complex is composed of a homodimer of DhaM, a homodimer of DhaK and the subunit DhaL.</text>
</comment>
<dbReference type="PANTHER" id="PTHR38594:SF1">
    <property type="entry name" value="PEP-DEPENDENT DIHYDROXYACETONE KINASE, PHOSPHORYL DONOR SUBUNIT DHAM"/>
    <property type="match status" value="1"/>
</dbReference>
<dbReference type="PANTHER" id="PTHR38594">
    <property type="entry name" value="PEP-DEPENDENT DIHYDROXYACETONE KINASE, PHOSPHORYL DONOR SUBUNIT DHAM"/>
    <property type="match status" value="1"/>
</dbReference>
<protein>
    <recommendedName>
        <fullName evidence="3">phosphoenolpyruvate--glycerone phosphotransferase</fullName>
        <ecNumber evidence="3">2.7.1.121</ecNumber>
    </recommendedName>
</protein>
<keyword evidence="8" id="KW-1185">Reference proteome</keyword>